<keyword evidence="4" id="KW-0238">DNA-binding</keyword>
<sequence>MVIVSPTAPSPMTAAEFAAGVAPLLPELRRAARRYATTPHDADDLLQETLTRAWAGRGTFDGGAHLRAWLFRILVNTWISGHRRVERRPREALTETFDDVAAAVLPTQPSAEFQAMRRLPDERLRAALASLPETLRTAMYYAAIEELPYRDIADLEGIPVGTVMSRVHRARLRLRAALAVA</sequence>
<evidence type="ECO:0000259" key="6">
    <source>
        <dbReference type="Pfam" id="PF04542"/>
    </source>
</evidence>
<dbReference type="InterPro" id="IPR013325">
    <property type="entry name" value="RNA_pol_sigma_r2"/>
</dbReference>
<dbReference type="Pfam" id="PF04542">
    <property type="entry name" value="Sigma70_r2"/>
    <property type="match status" value="1"/>
</dbReference>
<dbReference type="PANTHER" id="PTHR43133:SF59">
    <property type="entry name" value="ECF RNA POLYMERASE SIGMA FACTOR SIGR"/>
    <property type="match status" value="1"/>
</dbReference>
<evidence type="ECO:0000256" key="4">
    <source>
        <dbReference type="ARBA" id="ARBA00023125"/>
    </source>
</evidence>
<dbReference type="OrthoDB" id="9795666at2"/>
<dbReference type="Gene3D" id="1.10.1740.10">
    <property type="match status" value="1"/>
</dbReference>
<comment type="similarity">
    <text evidence="1">Belongs to the sigma-70 factor family. ECF subfamily.</text>
</comment>
<organism evidence="8 9">
    <name type="scientific">Mycolicibacterium grossiae</name>
    <dbReference type="NCBI Taxonomy" id="1552759"/>
    <lineage>
        <taxon>Bacteria</taxon>
        <taxon>Bacillati</taxon>
        <taxon>Actinomycetota</taxon>
        <taxon>Actinomycetes</taxon>
        <taxon>Mycobacteriales</taxon>
        <taxon>Mycobacteriaceae</taxon>
        <taxon>Mycolicibacterium</taxon>
    </lineage>
</organism>
<dbReference type="InterPro" id="IPR007627">
    <property type="entry name" value="RNA_pol_sigma70_r2"/>
</dbReference>
<protein>
    <recommendedName>
        <fullName evidence="10">RNA polymerase subunit sigma</fullName>
    </recommendedName>
</protein>
<keyword evidence="5" id="KW-0804">Transcription</keyword>
<dbReference type="GO" id="GO:0016987">
    <property type="term" value="F:sigma factor activity"/>
    <property type="evidence" value="ECO:0007669"/>
    <property type="project" value="UniProtKB-KW"/>
</dbReference>
<gene>
    <name evidence="8" type="ORF">BEL07_22395</name>
</gene>
<dbReference type="CDD" id="cd06171">
    <property type="entry name" value="Sigma70_r4"/>
    <property type="match status" value="1"/>
</dbReference>
<dbReference type="EMBL" id="MCHX01000064">
    <property type="protein sequence ID" value="OFJ51505.1"/>
    <property type="molecule type" value="Genomic_DNA"/>
</dbReference>
<comment type="caution">
    <text evidence="8">The sequence shown here is derived from an EMBL/GenBank/DDBJ whole genome shotgun (WGS) entry which is preliminary data.</text>
</comment>
<dbReference type="PANTHER" id="PTHR43133">
    <property type="entry name" value="RNA POLYMERASE ECF-TYPE SIGMA FACTO"/>
    <property type="match status" value="1"/>
</dbReference>
<reference evidence="8 9" key="1">
    <citation type="submission" date="2016-09" db="EMBL/GenBank/DDBJ databases">
        <title>genome sequence of Mycobacterium sp. 739 SCH.</title>
        <authorList>
            <person name="Greninger A.L."/>
            <person name="Qin X."/>
            <person name="Jerome K."/>
            <person name="Vora S."/>
            <person name="Quinn K."/>
        </authorList>
    </citation>
    <scope>NUCLEOTIDE SEQUENCE [LARGE SCALE GENOMIC DNA]</scope>
    <source>
        <strain evidence="8 9">SCH</strain>
    </source>
</reference>
<dbReference type="InterPro" id="IPR036388">
    <property type="entry name" value="WH-like_DNA-bd_sf"/>
</dbReference>
<feature type="domain" description="RNA polymerase sigma-70 region 2" evidence="6">
    <location>
        <begin position="24"/>
        <end position="87"/>
    </location>
</feature>
<evidence type="ECO:0000313" key="8">
    <source>
        <dbReference type="EMBL" id="OFJ51505.1"/>
    </source>
</evidence>
<proteinExistence type="inferred from homology"/>
<evidence type="ECO:0000259" key="7">
    <source>
        <dbReference type="Pfam" id="PF08281"/>
    </source>
</evidence>
<evidence type="ECO:0000256" key="3">
    <source>
        <dbReference type="ARBA" id="ARBA00023082"/>
    </source>
</evidence>
<dbReference type="Gene3D" id="1.10.10.10">
    <property type="entry name" value="Winged helix-like DNA-binding domain superfamily/Winged helix DNA-binding domain"/>
    <property type="match status" value="1"/>
</dbReference>
<name>A0A1E8PYY0_9MYCO</name>
<dbReference type="SUPFAM" id="SSF88659">
    <property type="entry name" value="Sigma3 and sigma4 domains of RNA polymerase sigma factors"/>
    <property type="match status" value="1"/>
</dbReference>
<dbReference type="RefSeq" id="WP_070355268.1">
    <property type="nucleotide sequence ID" value="NZ_CP043474.1"/>
</dbReference>
<dbReference type="SUPFAM" id="SSF88946">
    <property type="entry name" value="Sigma2 domain of RNA polymerase sigma factors"/>
    <property type="match status" value="1"/>
</dbReference>
<dbReference type="Proteomes" id="UP000178953">
    <property type="component" value="Unassembled WGS sequence"/>
</dbReference>
<keyword evidence="9" id="KW-1185">Reference proteome</keyword>
<evidence type="ECO:0000256" key="5">
    <source>
        <dbReference type="ARBA" id="ARBA00023163"/>
    </source>
</evidence>
<evidence type="ECO:0000313" key="9">
    <source>
        <dbReference type="Proteomes" id="UP000178953"/>
    </source>
</evidence>
<evidence type="ECO:0000256" key="1">
    <source>
        <dbReference type="ARBA" id="ARBA00010641"/>
    </source>
</evidence>
<evidence type="ECO:0008006" key="10">
    <source>
        <dbReference type="Google" id="ProtNLM"/>
    </source>
</evidence>
<dbReference type="InterPro" id="IPR013249">
    <property type="entry name" value="RNA_pol_sigma70_r4_t2"/>
</dbReference>
<dbReference type="InterPro" id="IPR039425">
    <property type="entry name" value="RNA_pol_sigma-70-like"/>
</dbReference>
<dbReference type="GO" id="GO:0006352">
    <property type="term" value="P:DNA-templated transcription initiation"/>
    <property type="evidence" value="ECO:0007669"/>
    <property type="project" value="InterPro"/>
</dbReference>
<dbReference type="AlphaFoldDB" id="A0A1E8PYY0"/>
<dbReference type="Pfam" id="PF08281">
    <property type="entry name" value="Sigma70_r4_2"/>
    <property type="match status" value="1"/>
</dbReference>
<feature type="domain" description="RNA polymerase sigma factor 70 region 4 type 2" evidence="7">
    <location>
        <begin position="122"/>
        <end position="174"/>
    </location>
</feature>
<dbReference type="InterPro" id="IPR013324">
    <property type="entry name" value="RNA_pol_sigma_r3/r4-like"/>
</dbReference>
<keyword evidence="3" id="KW-0731">Sigma factor</keyword>
<accession>A0A1E8PYY0</accession>
<keyword evidence="2" id="KW-0805">Transcription regulation</keyword>
<dbReference type="GO" id="GO:0003677">
    <property type="term" value="F:DNA binding"/>
    <property type="evidence" value="ECO:0007669"/>
    <property type="project" value="UniProtKB-KW"/>
</dbReference>
<dbReference type="NCBIfam" id="TIGR02937">
    <property type="entry name" value="sigma70-ECF"/>
    <property type="match status" value="1"/>
</dbReference>
<dbReference type="InterPro" id="IPR014284">
    <property type="entry name" value="RNA_pol_sigma-70_dom"/>
</dbReference>
<evidence type="ECO:0000256" key="2">
    <source>
        <dbReference type="ARBA" id="ARBA00023015"/>
    </source>
</evidence>